<evidence type="ECO:0000313" key="1">
    <source>
        <dbReference type="EMBL" id="KAJ1936053.1"/>
    </source>
</evidence>
<reference evidence="1" key="1">
    <citation type="submission" date="2022-07" db="EMBL/GenBank/DDBJ databases">
        <title>Phylogenomic reconstructions and comparative analyses of Kickxellomycotina fungi.</title>
        <authorList>
            <person name="Reynolds N.K."/>
            <person name="Stajich J.E."/>
            <person name="Barry K."/>
            <person name="Grigoriev I.V."/>
            <person name="Crous P."/>
            <person name="Smith M.E."/>
        </authorList>
    </citation>
    <scope>NUCLEOTIDE SEQUENCE</scope>
    <source>
        <strain evidence="1">NRRL 5244</strain>
    </source>
</reference>
<gene>
    <name evidence="1" type="ORF">FBU59_005181</name>
</gene>
<organism evidence="1 2">
    <name type="scientific">Linderina macrospora</name>
    <dbReference type="NCBI Taxonomy" id="4868"/>
    <lineage>
        <taxon>Eukaryota</taxon>
        <taxon>Fungi</taxon>
        <taxon>Fungi incertae sedis</taxon>
        <taxon>Zoopagomycota</taxon>
        <taxon>Kickxellomycotina</taxon>
        <taxon>Kickxellomycetes</taxon>
        <taxon>Kickxellales</taxon>
        <taxon>Kickxellaceae</taxon>
        <taxon>Linderina</taxon>
    </lineage>
</organism>
<dbReference type="EMBL" id="JANBPW010004021">
    <property type="protein sequence ID" value="KAJ1936053.1"/>
    <property type="molecule type" value="Genomic_DNA"/>
</dbReference>
<sequence>MARNQATQPASTQPGSQQPQRPTSTSQSSTTPRRHEPLALLNIDGKQFLEIRQGYSPIMVPSHMLETVRTVLAEHLRRYLSAQQPQVSSPPQSPPHVASTPSQVVTSNPSTEVHASPSLAMVPQPPPLPLPLPLPSSTMTMTAQPHTSSPSLAPMPLSMLSPTTLPPTALTPASSMLVDESSNFRMRHGSMSSQEDEEMNIGCESDDEVQNVEDLKKPANAFILYRAAKTKEMRTTEPKLSVEVASSVISKRWRTEKDDIKKVFQDKAQEARDRYFAKKKRILARQKLRKDREDAALLGISKTLPLQQHRTPSGTQFANQLAVAASRELANNSGAQMPPHSATFASNFSLGVQPQPQLGLERAMTLPAHSDMSANLLAASVADTASLVAGMNSSALTPGMSAMNTNGFNLGVGTSGGMLNPMGFSQTMDPSLTHFKTNYHHGLDSPLPMTSATLTPTLQTTDQTAISAASAWPMPHTPLDHDSWSMISSLIQSSGADTNIPLATPYVEDQGTL</sequence>
<evidence type="ECO:0000313" key="2">
    <source>
        <dbReference type="Proteomes" id="UP001150603"/>
    </source>
</evidence>
<dbReference type="Proteomes" id="UP001150603">
    <property type="component" value="Unassembled WGS sequence"/>
</dbReference>
<name>A0ACC1J3J3_9FUNG</name>
<comment type="caution">
    <text evidence="1">The sequence shown here is derived from an EMBL/GenBank/DDBJ whole genome shotgun (WGS) entry which is preliminary data.</text>
</comment>
<keyword evidence="2" id="KW-1185">Reference proteome</keyword>
<proteinExistence type="predicted"/>
<accession>A0ACC1J3J3</accession>
<protein>
    <submittedName>
        <fullName evidence="1">Uncharacterized protein</fullName>
    </submittedName>
</protein>